<dbReference type="GO" id="GO:0042134">
    <property type="term" value="F:rRNA primary transcript binding"/>
    <property type="evidence" value="ECO:0007669"/>
    <property type="project" value="InterPro"/>
</dbReference>
<keyword evidence="3" id="KW-1185">Reference proteome</keyword>
<organism evidence="2 3">
    <name type="scientific">Trichinella nelsoni</name>
    <dbReference type="NCBI Taxonomy" id="6336"/>
    <lineage>
        <taxon>Eukaryota</taxon>
        <taxon>Metazoa</taxon>
        <taxon>Ecdysozoa</taxon>
        <taxon>Nematoda</taxon>
        <taxon>Enoplea</taxon>
        <taxon>Dorylaimia</taxon>
        <taxon>Trichinellida</taxon>
        <taxon>Trichinellidae</taxon>
        <taxon>Trichinella</taxon>
    </lineage>
</organism>
<dbReference type="GO" id="GO:0005730">
    <property type="term" value="C:nucleolus"/>
    <property type="evidence" value="ECO:0007669"/>
    <property type="project" value="TreeGrafter"/>
</dbReference>
<dbReference type="OrthoDB" id="153074at2759"/>
<dbReference type="Pfam" id="PF04427">
    <property type="entry name" value="Brix"/>
    <property type="match status" value="1"/>
</dbReference>
<dbReference type="EMBL" id="JYDL01000001">
    <property type="protein sequence ID" value="KRX27940.1"/>
    <property type="molecule type" value="Genomic_DNA"/>
</dbReference>
<name>A0A0V0SME3_9BILA</name>
<dbReference type="GO" id="GO:0030687">
    <property type="term" value="C:preribosome, large subunit precursor"/>
    <property type="evidence" value="ECO:0007669"/>
    <property type="project" value="TreeGrafter"/>
</dbReference>
<evidence type="ECO:0000313" key="2">
    <source>
        <dbReference type="EMBL" id="KRX27940.1"/>
    </source>
</evidence>
<dbReference type="PRINTS" id="PR00081">
    <property type="entry name" value="GDHRDH"/>
</dbReference>
<dbReference type="InterPro" id="IPR002347">
    <property type="entry name" value="SDR_fam"/>
</dbReference>
<dbReference type="PROSITE" id="PS50833">
    <property type="entry name" value="BRIX"/>
    <property type="match status" value="1"/>
</dbReference>
<protein>
    <submittedName>
        <fullName evidence="2">Brix domain-containing protein F44G4.1</fullName>
    </submittedName>
</protein>
<dbReference type="InterPro" id="IPR036291">
    <property type="entry name" value="NAD(P)-bd_dom_sf"/>
</dbReference>
<dbReference type="GO" id="GO:0000470">
    <property type="term" value="P:maturation of LSU-rRNA"/>
    <property type="evidence" value="ECO:0007669"/>
    <property type="project" value="TreeGrafter"/>
</dbReference>
<comment type="caution">
    <text evidence="2">The sequence shown here is derived from an EMBL/GenBank/DDBJ whole genome shotgun (WGS) entry which is preliminary data.</text>
</comment>
<dbReference type="Pfam" id="PF00106">
    <property type="entry name" value="adh_short"/>
    <property type="match status" value="1"/>
</dbReference>
<gene>
    <name evidence="2" type="primary">F44G4.1</name>
    <name evidence="2" type="ORF">T07_3292</name>
</gene>
<feature type="domain" description="Brix" evidence="1">
    <location>
        <begin position="474"/>
        <end position="680"/>
    </location>
</feature>
<dbReference type="SMART" id="SM00879">
    <property type="entry name" value="Brix"/>
    <property type="match status" value="1"/>
</dbReference>
<dbReference type="PANTHER" id="PTHR22734">
    <property type="entry name" value="U3 SMALL NUCLEOLAR RIBONUCLEOPROTEIN PROTEIN IMP4"/>
    <property type="match status" value="1"/>
</dbReference>
<evidence type="ECO:0000313" key="3">
    <source>
        <dbReference type="Proteomes" id="UP000054630"/>
    </source>
</evidence>
<dbReference type="InterPro" id="IPR007109">
    <property type="entry name" value="Brix"/>
</dbReference>
<feature type="non-terminal residue" evidence="2">
    <location>
        <position position="1"/>
    </location>
</feature>
<dbReference type="SUPFAM" id="SSF51735">
    <property type="entry name" value="NAD(P)-binding Rossmann-fold domains"/>
    <property type="match status" value="1"/>
</dbReference>
<dbReference type="InterPro" id="IPR044281">
    <property type="entry name" value="IMP4/RPF1"/>
</dbReference>
<dbReference type="STRING" id="6336.A0A0V0SME3"/>
<dbReference type="Proteomes" id="UP000054630">
    <property type="component" value="Unassembled WGS sequence"/>
</dbReference>
<evidence type="ECO:0000259" key="1">
    <source>
        <dbReference type="PROSITE" id="PS50833"/>
    </source>
</evidence>
<dbReference type="GO" id="GO:0000460">
    <property type="term" value="P:maturation of 5.8S rRNA"/>
    <property type="evidence" value="ECO:0007669"/>
    <property type="project" value="TreeGrafter"/>
</dbReference>
<dbReference type="Gene3D" id="3.40.50.10480">
    <property type="entry name" value="Probable brix-domain ribosomal biogenesis protein"/>
    <property type="match status" value="1"/>
</dbReference>
<dbReference type="AlphaFoldDB" id="A0A0V0SME3"/>
<dbReference type="SUPFAM" id="SSF52954">
    <property type="entry name" value="Class II aaRS ABD-related"/>
    <property type="match status" value="1"/>
</dbReference>
<dbReference type="Gene3D" id="3.40.50.720">
    <property type="entry name" value="NAD(P)-binding Rossmann-like Domain"/>
    <property type="match status" value="1"/>
</dbReference>
<accession>A0A0V0SME3</accession>
<reference evidence="2 3" key="1">
    <citation type="submission" date="2015-01" db="EMBL/GenBank/DDBJ databases">
        <title>Evolution of Trichinella species and genotypes.</title>
        <authorList>
            <person name="Korhonen P.K."/>
            <person name="Edoardo P."/>
            <person name="Giuseppe L.R."/>
            <person name="Gasser R.B."/>
        </authorList>
    </citation>
    <scope>NUCLEOTIDE SEQUENCE [LARGE SCALE GENOMIC DNA]</scope>
    <source>
        <strain evidence="2">ISS37</strain>
    </source>
</reference>
<proteinExistence type="predicted"/>
<sequence>LDHESEERNILKAALSGYHQCVCDFKLNCLAALCIIMRQPVWVDYIACSIDSVIVNTITAYPPVTKKISYLGEIMSLLGRKTLCLIAGASRGIGRAISLAIGSCLAEDSDIILMSRDKSALENVKREILRKSPGVFVYICQCDLSKPSQETFLDCLRPLMNLRPNNHYDVSMVIHNAASIGPIDRPALKLMNSEELTNYFDLNLTSTILLNNAFFQLCEKDFSTERVCVNITSGAAYHAIKSLHLYSAAKAARDAFFRVLATEEPGIRVLSFNPGPVVTDMQVEIYSRTFDSDIKMWSRDGMQNQTFQTCDYVANKLMEYLRENTFQSGLFYDAKDQTVAFKQNQKLASEEKVVLAWDRTRDHLRVKQITLNKKVVVMSGKEKPVGGLKLVRAVRRERAKELRTIKSKEKRKRVAERRKLRATFGEDICPVQQPKTLENTREYDETIVLPNDEEEVYEENTDEIAPYFHMKTKPKVLLTTSPKAKVVSWKLCYEFHRCIPNSHVIGRKGISLKRLISLANSKNYTDIVVVHEDRRSPNGLVLCHLPDGPTAYFKMQNVKLPKDIKNCGKGTVFGNPELVLNNFSTRLGHTVARMLACLFPQDPHFGGRRVVTFHNQHITGEHGFTCIFPMFTKWNKTLRAPNSTSILLYEFKKDGTKAALKELGPRFTLRLKALQKGTFNPKFGQFEWILKRHEMETSRRRFFL</sequence>
<dbReference type="PANTHER" id="PTHR22734:SF3">
    <property type="entry name" value="RIBOSOME PRODUCTION FACTOR 1"/>
    <property type="match status" value="1"/>
</dbReference>